<accession>A0A1H7EU73</accession>
<dbReference type="Gene3D" id="3.40.50.1000">
    <property type="entry name" value="HAD superfamily/HAD-like"/>
    <property type="match status" value="1"/>
</dbReference>
<proteinExistence type="predicted"/>
<dbReference type="SUPFAM" id="SSF56784">
    <property type="entry name" value="HAD-like"/>
    <property type="match status" value="1"/>
</dbReference>
<dbReference type="EMBL" id="FNZX01000003">
    <property type="protein sequence ID" value="SEK17456.1"/>
    <property type="molecule type" value="Genomic_DNA"/>
</dbReference>
<dbReference type="RefSeq" id="WP_044936895.1">
    <property type="nucleotide sequence ID" value="NZ_FNZX01000003.1"/>
</dbReference>
<reference evidence="2" key="1">
    <citation type="submission" date="2016-10" db="EMBL/GenBank/DDBJ databases">
        <authorList>
            <person name="Varghese N."/>
        </authorList>
    </citation>
    <scope>NUCLEOTIDE SEQUENCE [LARGE SCALE GENOMIC DNA]</scope>
    <source>
        <strain evidence="2">ACV-9</strain>
    </source>
</reference>
<protein>
    <submittedName>
        <fullName evidence="1">Uncharacterized protein</fullName>
    </submittedName>
</protein>
<dbReference type="Proteomes" id="UP000182321">
    <property type="component" value="Unassembled WGS sequence"/>
</dbReference>
<dbReference type="InterPro" id="IPR023214">
    <property type="entry name" value="HAD_sf"/>
</dbReference>
<sequence>MQEKLKKIKVLFGDVDNTLLCLKMYNEAGKRIVGFEDANDWLKYNINNNAYIKCQAPRGVKNLIDDLHFNHGVKIYGLTECSNSFEYNSKYNRLRECYPGVFEHHGDLISTETRHKKVLIMKMIAERDGYNMDEIMFIDDSYTEIMEAFGAGILAMHTTEVMERFM</sequence>
<gene>
    <name evidence="1" type="ORF">SAMN02910377_00014</name>
</gene>
<evidence type="ECO:0000313" key="1">
    <source>
        <dbReference type="EMBL" id="SEK17456.1"/>
    </source>
</evidence>
<dbReference type="AlphaFoldDB" id="A0A1H7EU73"/>
<dbReference type="InterPro" id="IPR036412">
    <property type="entry name" value="HAD-like_sf"/>
</dbReference>
<organism evidence="1 2">
    <name type="scientific">Pseudobutyrivibrio ruminis</name>
    <dbReference type="NCBI Taxonomy" id="46206"/>
    <lineage>
        <taxon>Bacteria</taxon>
        <taxon>Bacillati</taxon>
        <taxon>Bacillota</taxon>
        <taxon>Clostridia</taxon>
        <taxon>Lachnospirales</taxon>
        <taxon>Lachnospiraceae</taxon>
        <taxon>Pseudobutyrivibrio</taxon>
    </lineage>
</organism>
<evidence type="ECO:0000313" key="2">
    <source>
        <dbReference type="Proteomes" id="UP000182321"/>
    </source>
</evidence>
<dbReference type="eggNOG" id="ENOG502ZM7V">
    <property type="taxonomic scope" value="Bacteria"/>
</dbReference>
<keyword evidence="2" id="KW-1185">Reference proteome</keyword>
<name>A0A1H7EU73_9FIRM</name>